<protein>
    <submittedName>
        <fullName evidence="2">Uncharacterized protein</fullName>
    </submittedName>
</protein>
<dbReference type="Gene3D" id="3.40.1350.120">
    <property type="match status" value="1"/>
</dbReference>
<feature type="region of interest" description="Disordered" evidence="1">
    <location>
        <begin position="1"/>
        <end position="26"/>
    </location>
</feature>
<reference evidence="2" key="2">
    <citation type="submission" date="2021-04" db="EMBL/GenBank/DDBJ databases">
        <authorList>
            <person name="Gilroy R."/>
        </authorList>
    </citation>
    <scope>NUCLEOTIDE SEQUENCE</scope>
    <source>
        <strain evidence="2">G3-2149</strain>
    </source>
</reference>
<evidence type="ECO:0000313" key="3">
    <source>
        <dbReference type="Proteomes" id="UP000823865"/>
    </source>
</evidence>
<reference evidence="2" key="1">
    <citation type="journal article" date="2021" name="PeerJ">
        <title>Extensive microbial diversity within the chicken gut microbiome revealed by metagenomics and culture.</title>
        <authorList>
            <person name="Gilroy R."/>
            <person name="Ravi A."/>
            <person name="Getino M."/>
            <person name="Pursley I."/>
            <person name="Horton D.L."/>
            <person name="Alikhan N.F."/>
            <person name="Baker D."/>
            <person name="Gharbi K."/>
            <person name="Hall N."/>
            <person name="Watson M."/>
            <person name="Adriaenssens E.M."/>
            <person name="Foster-Nyarko E."/>
            <person name="Jarju S."/>
            <person name="Secka A."/>
            <person name="Antonio M."/>
            <person name="Oren A."/>
            <person name="Chaudhuri R.R."/>
            <person name="La Ragione R."/>
            <person name="Hildebrand F."/>
            <person name="Pallen M.J."/>
        </authorList>
    </citation>
    <scope>NUCLEOTIDE SEQUENCE</scope>
    <source>
        <strain evidence="2">G3-2149</strain>
    </source>
</reference>
<evidence type="ECO:0000313" key="2">
    <source>
        <dbReference type="EMBL" id="MBU3853126.1"/>
    </source>
</evidence>
<dbReference type="AlphaFoldDB" id="A0A9E2L5M9"/>
<dbReference type="EMBL" id="JAHLFU010000090">
    <property type="protein sequence ID" value="MBU3853126.1"/>
    <property type="molecule type" value="Genomic_DNA"/>
</dbReference>
<evidence type="ECO:0000256" key="1">
    <source>
        <dbReference type="SAM" id="MobiDB-lite"/>
    </source>
</evidence>
<organism evidence="2 3">
    <name type="scientific">Candidatus Paraprevotella stercoravium</name>
    <dbReference type="NCBI Taxonomy" id="2838725"/>
    <lineage>
        <taxon>Bacteria</taxon>
        <taxon>Pseudomonadati</taxon>
        <taxon>Bacteroidota</taxon>
        <taxon>Bacteroidia</taxon>
        <taxon>Bacteroidales</taxon>
        <taxon>Prevotellaceae</taxon>
        <taxon>Paraprevotella</taxon>
    </lineage>
</organism>
<name>A0A9E2L5M9_9BACT</name>
<comment type="caution">
    <text evidence="2">The sequence shown here is derived from an EMBL/GenBank/DDBJ whole genome shotgun (WGS) entry which is preliminary data.</text>
</comment>
<dbReference type="Proteomes" id="UP000823865">
    <property type="component" value="Unassembled WGS sequence"/>
</dbReference>
<proteinExistence type="predicted"/>
<accession>A0A9E2L5M9</accession>
<gene>
    <name evidence="2" type="ORF">H9789_04805</name>
</gene>
<sequence>MQPSLSIPASRGRAPHSYRGTKPPPNDWFSDNKPIVEILADNGYKVKVISALENIKNKYGTNWSNPDIILNGFLADIKIVEKSIKSRLKSAKEQKLKKVVLFIPDFFSRETIEKTFTEWSHGTLEVLWIYKGKINKKYLK</sequence>